<evidence type="ECO:0000313" key="5">
    <source>
        <dbReference type="Proteomes" id="UP001320420"/>
    </source>
</evidence>
<dbReference type="EMBL" id="JAKJXP020000156">
    <property type="protein sequence ID" value="KAK7741076.1"/>
    <property type="molecule type" value="Genomic_DNA"/>
</dbReference>
<comment type="caution">
    <text evidence="4">The sequence shown here is derived from an EMBL/GenBank/DDBJ whole genome shotgun (WGS) entry which is preliminary data.</text>
</comment>
<feature type="transmembrane region" description="Helical" evidence="2">
    <location>
        <begin position="133"/>
        <end position="158"/>
    </location>
</feature>
<name>A0AAN9U6T5_9PEZI</name>
<gene>
    <name evidence="4" type="ORF">SLS62_010934</name>
</gene>
<evidence type="ECO:0000313" key="4">
    <source>
        <dbReference type="EMBL" id="KAK7741076.1"/>
    </source>
</evidence>
<keyword evidence="2" id="KW-0472">Membrane</keyword>
<dbReference type="AlphaFoldDB" id="A0AAN9U6T5"/>
<feature type="chain" id="PRO_5042856246" evidence="3">
    <location>
        <begin position="24"/>
        <end position="172"/>
    </location>
</feature>
<keyword evidence="3" id="KW-0732">Signal</keyword>
<keyword evidence="5" id="KW-1185">Reference proteome</keyword>
<keyword evidence="2" id="KW-0812">Transmembrane</keyword>
<feature type="compositionally biased region" description="Acidic residues" evidence="1">
    <location>
        <begin position="113"/>
        <end position="124"/>
    </location>
</feature>
<evidence type="ECO:0000256" key="2">
    <source>
        <dbReference type="SAM" id="Phobius"/>
    </source>
</evidence>
<evidence type="ECO:0000256" key="1">
    <source>
        <dbReference type="SAM" id="MobiDB-lite"/>
    </source>
</evidence>
<protein>
    <submittedName>
        <fullName evidence="4">Uncharacterized protein</fullName>
    </submittedName>
</protein>
<feature type="compositionally biased region" description="Basic residues" evidence="1">
    <location>
        <begin position="99"/>
        <end position="109"/>
    </location>
</feature>
<reference evidence="4 5" key="1">
    <citation type="submission" date="2024-02" db="EMBL/GenBank/DDBJ databases">
        <title>De novo assembly and annotation of 12 fungi associated with fruit tree decline syndrome in Ontario, Canada.</title>
        <authorList>
            <person name="Sulman M."/>
            <person name="Ellouze W."/>
            <person name="Ilyukhin E."/>
        </authorList>
    </citation>
    <scope>NUCLEOTIDE SEQUENCE [LARGE SCALE GENOMIC DNA]</scope>
    <source>
        <strain evidence="4 5">M11/M66-122</strain>
    </source>
</reference>
<organism evidence="4 5">
    <name type="scientific">Diatrype stigma</name>
    <dbReference type="NCBI Taxonomy" id="117547"/>
    <lineage>
        <taxon>Eukaryota</taxon>
        <taxon>Fungi</taxon>
        <taxon>Dikarya</taxon>
        <taxon>Ascomycota</taxon>
        <taxon>Pezizomycotina</taxon>
        <taxon>Sordariomycetes</taxon>
        <taxon>Xylariomycetidae</taxon>
        <taxon>Xylariales</taxon>
        <taxon>Diatrypaceae</taxon>
        <taxon>Diatrype</taxon>
    </lineage>
</organism>
<accession>A0AAN9U6T5</accession>
<sequence length="172" mass="17967">MPNFTMKLLALVLLVILAIQANASNSTGLVEINEVAKSPMISPTMPATKGTAENSQGPVRGIIAAMAENPTTLNTPNHLNITINCGGAAVEASSDHIARAPKKGGHKSHGNGNEEESSYCKDSEDDSEHLSTAMIAAIIVSCVLGAVVLSVATVAVIITMRRRRERLDPGTP</sequence>
<keyword evidence="2" id="KW-1133">Transmembrane helix</keyword>
<dbReference type="Proteomes" id="UP001320420">
    <property type="component" value="Unassembled WGS sequence"/>
</dbReference>
<feature type="region of interest" description="Disordered" evidence="1">
    <location>
        <begin position="99"/>
        <end position="124"/>
    </location>
</feature>
<feature type="signal peptide" evidence="3">
    <location>
        <begin position="1"/>
        <end position="23"/>
    </location>
</feature>
<proteinExistence type="predicted"/>
<evidence type="ECO:0000256" key="3">
    <source>
        <dbReference type="SAM" id="SignalP"/>
    </source>
</evidence>